<dbReference type="RefSeq" id="WP_115868376.1">
    <property type="nucleotide sequence ID" value="NZ_QREG01000010.1"/>
</dbReference>
<keyword evidence="2" id="KW-1185">Reference proteome</keyword>
<dbReference type="PANTHER" id="PTHR18964">
    <property type="entry name" value="ROK (REPRESSOR, ORF, KINASE) FAMILY"/>
    <property type="match status" value="1"/>
</dbReference>
<dbReference type="OrthoDB" id="9810372at2"/>
<dbReference type="EMBL" id="QREG01000010">
    <property type="protein sequence ID" value="RED98423.1"/>
    <property type="molecule type" value="Genomic_DNA"/>
</dbReference>
<dbReference type="InterPro" id="IPR043129">
    <property type="entry name" value="ATPase_NBD"/>
</dbReference>
<proteinExistence type="predicted"/>
<comment type="caution">
    <text evidence="1">The sequence shown here is derived from an EMBL/GenBank/DDBJ whole genome shotgun (WGS) entry which is preliminary data.</text>
</comment>
<sequence>MNGSDKLWGIDLGGTKIEGVVLASAENPEVLCRHRVPTEANQGYEHVLGQVQKLVNVLQNETGESPQRIGIGTPGICMPSTGLMKNCNATALNGKPMKADLEKLLGIEVRMANDANCFALAEATMGAVKQDFPDAKVVFGVILGTGVGGGVVVNGQLINGRHAIGGEWGHNYLPGFEGRDCFCGKKGDNESVLSGPSLEWYYAQQSGQQKPLKEIVTLAREGKDAVAVATLDRLIAGFGMAISVVVNILDPDVIVIGGGVGNISELYTKGVEAIAPNVFDGTFEGAVVKPKLGDSAGVFGAAFL</sequence>
<dbReference type="SUPFAM" id="SSF53067">
    <property type="entry name" value="Actin-like ATPase domain"/>
    <property type="match status" value="1"/>
</dbReference>
<keyword evidence="1" id="KW-0418">Kinase</keyword>
<evidence type="ECO:0000313" key="2">
    <source>
        <dbReference type="Proteomes" id="UP000256779"/>
    </source>
</evidence>
<dbReference type="Gene3D" id="3.30.420.40">
    <property type="match status" value="2"/>
</dbReference>
<protein>
    <submittedName>
        <fullName evidence="1">N-acetylglucosamine kinase</fullName>
    </submittedName>
</protein>
<dbReference type="GO" id="GO:0004396">
    <property type="term" value="F:hexokinase activity"/>
    <property type="evidence" value="ECO:0007669"/>
    <property type="project" value="TreeGrafter"/>
</dbReference>
<dbReference type="Pfam" id="PF00480">
    <property type="entry name" value="ROK"/>
    <property type="match status" value="1"/>
</dbReference>
<keyword evidence="1" id="KW-0808">Transferase</keyword>
<dbReference type="Proteomes" id="UP000256779">
    <property type="component" value="Unassembled WGS sequence"/>
</dbReference>
<gene>
    <name evidence="1" type="ORF">C7460_11095</name>
</gene>
<evidence type="ECO:0000313" key="1">
    <source>
        <dbReference type="EMBL" id="RED98423.1"/>
    </source>
</evidence>
<organism evidence="1 2">
    <name type="scientific">Marinoscillum furvescens DSM 4134</name>
    <dbReference type="NCBI Taxonomy" id="1122208"/>
    <lineage>
        <taxon>Bacteria</taxon>
        <taxon>Pseudomonadati</taxon>
        <taxon>Bacteroidota</taxon>
        <taxon>Cytophagia</taxon>
        <taxon>Cytophagales</taxon>
        <taxon>Reichenbachiellaceae</taxon>
        <taxon>Marinoscillum</taxon>
    </lineage>
</organism>
<name>A0A3D9L231_MARFU</name>
<dbReference type="InterPro" id="IPR000600">
    <property type="entry name" value="ROK"/>
</dbReference>
<reference evidence="1 2" key="1">
    <citation type="submission" date="2018-07" db="EMBL/GenBank/DDBJ databases">
        <title>Genomic Encyclopedia of Type Strains, Phase IV (KMG-IV): sequencing the most valuable type-strain genomes for metagenomic binning, comparative biology and taxonomic classification.</title>
        <authorList>
            <person name="Goeker M."/>
        </authorList>
    </citation>
    <scope>NUCLEOTIDE SEQUENCE [LARGE SCALE GENOMIC DNA]</scope>
    <source>
        <strain evidence="1 2">DSM 4134</strain>
    </source>
</reference>
<accession>A0A3D9L231</accession>
<dbReference type="PROSITE" id="PS01125">
    <property type="entry name" value="ROK"/>
    <property type="match status" value="1"/>
</dbReference>
<dbReference type="InterPro" id="IPR049874">
    <property type="entry name" value="ROK_cs"/>
</dbReference>
<dbReference type="PANTHER" id="PTHR18964:SF174">
    <property type="entry name" value="D-ALLOSE KINASE-RELATED"/>
    <property type="match status" value="1"/>
</dbReference>
<dbReference type="AlphaFoldDB" id="A0A3D9L231"/>